<dbReference type="Pfam" id="PF13302">
    <property type="entry name" value="Acetyltransf_3"/>
    <property type="match status" value="1"/>
</dbReference>
<dbReference type="SUPFAM" id="SSF55729">
    <property type="entry name" value="Acyl-CoA N-acyltransferases (Nat)"/>
    <property type="match status" value="1"/>
</dbReference>
<evidence type="ECO:0000313" key="2">
    <source>
        <dbReference type="EMBL" id="EIW80931.1"/>
    </source>
</evidence>
<dbReference type="PROSITE" id="PS51186">
    <property type="entry name" value="GNAT"/>
    <property type="match status" value="1"/>
</dbReference>
<name>A0A5M3MQX8_CONPW</name>
<organism evidence="2 3">
    <name type="scientific">Coniophora puteana (strain RWD-64-598)</name>
    <name type="common">Brown rot fungus</name>
    <dbReference type="NCBI Taxonomy" id="741705"/>
    <lineage>
        <taxon>Eukaryota</taxon>
        <taxon>Fungi</taxon>
        <taxon>Dikarya</taxon>
        <taxon>Basidiomycota</taxon>
        <taxon>Agaricomycotina</taxon>
        <taxon>Agaricomycetes</taxon>
        <taxon>Agaricomycetidae</taxon>
        <taxon>Boletales</taxon>
        <taxon>Coniophorineae</taxon>
        <taxon>Coniophoraceae</taxon>
        <taxon>Coniophora</taxon>
    </lineage>
</organism>
<dbReference type="KEGG" id="cput:CONPUDRAFT_165172"/>
<dbReference type="InterPro" id="IPR000182">
    <property type="entry name" value="GNAT_dom"/>
</dbReference>
<evidence type="ECO:0000259" key="1">
    <source>
        <dbReference type="PROSITE" id="PS51186"/>
    </source>
</evidence>
<proteinExistence type="predicted"/>
<dbReference type="Proteomes" id="UP000053558">
    <property type="component" value="Unassembled WGS sequence"/>
</dbReference>
<reference evidence="3" key="1">
    <citation type="journal article" date="2012" name="Science">
        <title>The Paleozoic origin of enzymatic lignin decomposition reconstructed from 31 fungal genomes.</title>
        <authorList>
            <person name="Floudas D."/>
            <person name="Binder M."/>
            <person name="Riley R."/>
            <person name="Barry K."/>
            <person name="Blanchette R.A."/>
            <person name="Henrissat B."/>
            <person name="Martinez A.T."/>
            <person name="Otillar R."/>
            <person name="Spatafora J.W."/>
            <person name="Yadav J.S."/>
            <person name="Aerts A."/>
            <person name="Benoit I."/>
            <person name="Boyd A."/>
            <person name="Carlson A."/>
            <person name="Copeland A."/>
            <person name="Coutinho P.M."/>
            <person name="de Vries R.P."/>
            <person name="Ferreira P."/>
            <person name="Findley K."/>
            <person name="Foster B."/>
            <person name="Gaskell J."/>
            <person name="Glotzer D."/>
            <person name="Gorecki P."/>
            <person name="Heitman J."/>
            <person name="Hesse C."/>
            <person name="Hori C."/>
            <person name="Igarashi K."/>
            <person name="Jurgens J.A."/>
            <person name="Kallen N."/>
            <person name="Kersten P."/>
            <person name="Kohler A."/>
            <person name="Kuees U."/>
            <person name="Kumar T.K.A."/>
            <person name="Kuo A."/>
            <person name="LaButti K."/>
            <person name="Larrondo L.F."/>
            <person name="Lindquist E."/>
            <person name="Ling A."/>
            <person name="Lombard V."/>
            <person name="Lucas S."/>
            <person name="Lundell T."/>
            <person name="Martin R."/>
            <person name="McLaughlin D.J."/>
            <person name="Morgenstern I."/>
            <person name="Morin E."/>
            <person name="Murat C."/>
            <person name="Nagy L.G."/>
            <person name="Nolan M."/>
            <person name="Ohm R.A."/>
            <person name="Patyshakuliyeva A."/>
            <person name="Rokas A."/>
            <person name="Ruiz-Duenas F.J."/>
            <person name="Sabat G."/>
            <person name="Salamov A."/>
            <person name="Samejima M."/>
            <person name="Schmutz J."/>
            <person name="Slot J.C."/>
            <person name="St John F."/>
            <person name="Stenlid J."/>
            <person name="Sun H."/>
            <person name="Sun S."/>
            <person name="Syed K."/>
            <person name="Tsang A."/>
            <person name="Wiebenga A."/>
            <person name="Young D."/>
            <person name="Pisabarro A."/>
            <person name="Eastwood D.C."/>
            <person name="Martin F."/>
            <person name="Cullen D."/>
            <person name="Grigoriev I.V."/>
            <person name="Hibbett D.S."/>
        </authorList>
    </citation>
    <scope>NUCLEOTIDE SEQUENCE [LARGE SCALE GENOMIC DNA]</scope>
    <source>
        <strain evidence="3">RWD-64-598 SS2</strain>
    </source>
</reference>
<dbReference type="Gene3D" id="3.40.630.30">
    <property type="match status" value="1"/>
</dbReference>
<evidence type="ECO:0000313" key="3">
    <source>
        <dbReference type="Proteomes" id="UP000053558"/>
    </source>
</evidence>
<dbReference type="PANTHER" id="PTHR43441:SF5">
    <property type="entry name" value="FAMILY ACETYLTRANSFERASE, PUTATIVE-RELATED"/>
    <property type="match status" value="1"/>
</dbReference>
<feature type="domain" description="N-acetyltransferase" evidence="1">
    <location>
        <begin position="334"/>
        <end position="497"/>
    </location>
</feature>
<dbReference type="PANTHER" id="PTHR43441">
    <property type="entry name" value="RIBOSOMAL-PROTEIN-SERINE ACETYLTRANSFERASE"/>
    <property type="match status" value="1"/>
</dbReference>
<dbReference type="GO" id="GO:0008999">
    <property type="term" value="F:protein-N-terminal-alanine acetyltransferase activity"/>
    <property type="evidence" value="ECO:0007669"/>
    <property type="project" value="TreeGrafter"/>
</dbReference>
<dbReference type="OrthoDB" id="41238at2759"/>
<dbReference type="InterPro" id="IPR051908">
    <property type="entry name" value="Ribosomal_N-acetyltransferase"/>
</dbReference>
<dbReference type="RefSeq" id="XP_007768386.1">
    <property type="nucleotide sequence ID" value="XM_007770196.1"/>
</dbReference>
<dbReference type="GO" id="GO:1990189">
    <property type="term" value="F:protein N-terminal-serine acetyltransferase activity"/>
    <property type="evidence" value="ECO:0007669"/>
    <property type="project" value="TreeGrafter"/>
</dbReference>
<protein>
    <recommendedName>
        <fullName evidence="1">N-acetyltransferase domain-containing protein</fullName>
    </recommendedName>
</protein>
<dbReference type="GeneID" id="19205265"/>
<accession>A0A5M3MQX8</accession>
<dbReference type="EMBL" id="JH711578">
    <property type="protein sequence ID" value="EIW80931.1"/>
    <property type="molecule type" value="Genomic_DNA"/>
</dbReference>
<dbReference type="AlphaFoldDB" id="A0A5M3MQX8"/>
<gene>
    <name evidence="2" type="ORF">CONPUDRAFT_165172</name>
</gene>
<keyword evidence="3" id="KW-1185">Reference proteome</keyword>
<sequence>MLQFHVKVILPTSKDNDVLQVKRFETDMPLYVHTFGDLAEFAAFRHMSLKTAYAPITVESIYVDEGYMQTSNASINGVFGASNSLKLRSANGPITAVVDLLNQGSEPTILDIETSNSPINCAVSLAASDNGPGAGGTFDVRTITSNSPLKLSFKSSPTGAKLQTIARTSNSRATIAMHPEFEGSFQAETSRFGQTDLEMLNLADPIGKGRKRIFQDVRKEKGSARGSVFWQRETVDDYDVRRRGGVEVKTSNGPISTPNNQEAKRERMSYINAYRPPSDTIPEKELYGPSPYDLNFVVPVPDVLSTGKVKLVPFVPRKHAARFMSRVEGHADFFKYMPLNLETLHDWLFFVEKIMRRDEGNILFAVFDTSGLRPELVEQDKDLGVPGGALAGAIGLAYTDPHNLTSEIGPVIVLPQFRRTHVSSHEVGAILRWGLERSSVSDDPTEGGLELRRIAWQAGPENAASNGLAKKMGFKFEGIGKWAWVIPTPKPGFKKIGKRAREGDSRMGRDTMRWAVCWDDWEDGGRKLLDELLSK</sequence>
<comment type="caution">
    <text evidence="2">The sequence shown here is derived from an EMBL/GenBank/DDBJ whole genome shotgun (WGS) entry which is preliminary data.</text>
</comment>
<dbReference type="InterPro" id="IPR016181">
    <property type="entry name" value="Acyl_CoA_acyltransferase"/>
</dbReference>